<dbReference type="EMBL" id="CP027860">
    <property type="protein sequence ID" value="AVP99386.1"/>
    <property type="molecule type" value="Genomic_DNA"/>
</dbReference>
<evidence type="ECO:0000256" key="6">
    <source>
        <dbReference type="SAM" id="MobiDB-lite"/>
    </source>
</evidence>
<dbReference type="PANTHER" id="PTHR24421:SF10">
    <property type="entry name" value="NITRATE_NITRITE SENSOR PROTEIN NARQ"/>
    <property type="match status" value="1"/>
</dbReference>
<dbReference type="InterPro" id="IPR003594">
    <property type="entry name" value="HATPase_dom"/>
</dbReference>
<dbReference type="GO" id="GO:0005524">
    <property type="term" value="F:ATP binding"/>
    <property type="evidence" value="ECO:0007669"/>
    <property type="project" value="UniProtKB-KW"/>
</dbReference>
<dbReference type="InterPro" id="IPR036890">
    <property type="entry name" value="HATPase_C_sf"/>
</dbReference>
<sequence length="236" mass="26005">MATFLFFMLLAVLGGLHAERQKTRALEQALETAQSSLEAERQRTAQVAEATQKALLTDLHDDIGASLLNLVYAAPTPEFADQLRAVLQDLRDVVTRARATPGTLEQTLAQIEAETRQRLSLAGLELEWTQDLEPNAAPVSKPLLFHLFRLFREAVSNTLKHANATRFAVRLQANQQTLRIEIRDNGEAGNAETPGQGKRNMRDRADHLQGSVTWRAATQGGTKILLALPLNAALPE</sequence>
<evidence type="ECO:0000256" key="3">
    <source>
        <dbReference type="ARBA" id="ARBA00022679"/>
    </source>
</evidence>
<dbReference type="InterPro" id="IPR050482">
    <property type="entry name" value="Sensor_HK_TwoCompSys"/>
</dbReference>
<dbReference type="PANTHER" id="PTHR24421">
    <property type="entry name" value="NITRATE/NITRITE SENSOR PROTEIN NARX-RELATED"/>
    <property type="match status" value="1"/>
</dbReference>
<evidence type="ECO:0000256" key="5">
    <source>
        <dbReference type="ARBA" id="ARBA00023012"/>
    </source>
</evidence>
<keyword evidence="9" id="KW-1185">Reference proteome</keyword>
<gene>
    <name evidence="8" type="ORF">C7S18_20390</name>
</gene>
<keyword evidence="4" id="KW-0418">Kinase</keyword>
<dbReference type="SUPFAM" id="SSF55874">
    <property type="entry name" value="ATPase domain of HSP90 chaperone/DNA topoisomerase II/histidine kinase"/>
    <property type="match status" value="1"/>
</dbReference>
<organism evidence="8 9">
    <name type="scientific">Ahniella affigens</name>
    <dbReference type="NCBI Taxonomy" id="2021234"/>
    <lineage>
        <taxon>Bacteria</taxon>
        <taxon>Pseudomonadati</taxon>
        <taxon>Pseudomonadota</taxon>
        <taxon>Gammaproteobacteria</taxon>
        <taxon>Lysobacterales</taxon>
        <taxon>Rhodanobacteraceae</taxon>
        <taxon>Ahniella</taxon>
    </lineage>
</organism>
<dbReference type="GO" id="GO:0000160">
    <property type="term" value="P:phosphorelay signal transduction system"/>
    <property type="evidence" value="ECO:0007669"/>
    <property type="project" value="UniProtKB-KW"/>
</dbReference>
<proteinExistence type="predicted"/>
<feature type="domain" description="Histidine kinase/HSP90-like ATPase" evidence="7">
    <location>
        <begin position="146"/>
        <end position="231"/>
    </location>
</feature>
<reference evidence="8 9" key="2">
    <citation type="submission" date="2018-03" db="EMBL/GenBank/DDBJ databases">
        <authorList>
            <person name="Keele B.F."/>
        </authorList>
    </citation>
    <scope>NUCLEOTIDE SEQUENCE [LARGE SCALE GENOMIC DNA]</scope>
    <source>
        <strain evidence="8 9">D13</strain>
    </source>
</reference>
<evidence type="ECO:0000256" key="4">
    <source>
        <dbReference type="ARBA" id="ARBA00022777"/>
    </source>
</evidence>
<keyword evidence="8" id="KW-0067">ATP-binding</keyword>
<dbReference type="CDD" id="cd16917">
    <property type="entry name" value="HATPase_UhpB-NarQ-NarX-like"/>
    <property type="match status" value="1"/>
</dbReference>
<keyword evidence="3" id="KW-0808">Transferase</keyword>
<feature type="region of interest" description="Disordered" evidence="6">
    <location>
        <begin position="183"/>
        <end position="202"/>
    </location>
</feature>
<evidence type="ECO:0000256" key="2">
    <source>
        <dbReference type="ARBA" id="ARBA00012438"/>
    </source>
</evidence>
<comment type="catalytic activity">
    <reaction evidence="1">
        <text>ATP + protein L-histidine = ADP + protein N-phospho-L-histidine.</text>
        <dbReference type="EC" id="2.7.13.3"/>
    </reaction>
</comment>
<dbReference type="GO" id="GO:0004673">
    <property type="term" value="F:protein histidine kinase activity"/>
    <property type="evidence" value="ECO:0007669"/>
    <property type="project" value="UniProtKB-EC"/>
</dbReference>
<dbReference type="Proteomes" id="UP000241074">
    <property type="component" value="Chromosome"/>
</dbReference>
<dbReference type="Gene3D" id="3.30.565.10">
    <property type="entry name" value="Histidine kinase-like ATPase, C-terminal domain"/>
    <property type="match status" value="1"/>
</dbReference>
<name>A0A2P1PX20_9GAMM</name>
<dbReference type="AlphaFoldDB" id="A0A2P1PX20"/>
<evidence type="ECO:0000259" key="7">
    <source>
        <dbReference type="Pfam" id="PF02518"/>
    </source>
</evidence>
<dbReference type="EC" id="2.7.13.3" evidence="2"/>
<evidence type="ECO:0000256" key="1">
    <source>
        <dbReference type="ARBA" id="ARBA00000085"/>
    </source>
</evidence>
<reference evidence="8 9" key="1">
    <citation type="submission" date="2018-03" db="EMBL/GenBank/DDBJ databases">
        <title>Ahniella affigens gen. nov., sp. nov., a gammaproteobacterium isolated from sandy soil near a stream.</title>
        <authorList>
            <person name="Ko Y."/>
            <person name="Kim J.-H."/>
        </authorList>
    </citation>
    <scope>NUCLEOTIDE SEQUENCE [LARGE SCALE GENOMIC DNA]</scope>
    <source>
        <strain evidence="8 9">D13</strain>
    </source>
</reference>
<evidence type="ECO:0000313" key="8">
    <source>
        <dbReference type="EMBL" id="AVP99386.1"/>
    </source>
</evidence>
<dbReference type="Pfam" id="PF02518">
    <property type="entry name" value="HATPase_c"/>
    <property type="match status" value="1"/>
</dbReference>
<keyword evidence="8" id="KW-0547">Nucleotide-binding</keyword>
<accession>A0A2P1PX20</accession>
<keyword evidence="5" id="KW-0902">Two-component regulatory system</keyword>
<dbReference type="KEGG" id="xba:C7S18_20390"/>
<evidence type="ECO:0000313" key="9">
    <source>
        <dbReference type="Proteomes" id="UP000241074"/>
    </source>
</evidence>
<protein>
    <recommendedName>
        <fullName evidence="2">histidine kinase</fullName>
        <ecNumber evidence="2">2.7.13.3</ecNumber>
    </recommendedName>
</protein>